<sequence>MTVKFENATKEQYELDEYIAKIGNNAGYSQDEIDKIQYFYDEYCYLCYQATPNDERELIKAVRLFKNKNDILAEFKELR</sequence>
<name>A0A242BGN6_ENTFC</name>
<dbReference type="EMBL" id="NGKW01000002">
    <property type="protein sequence ID" value="OTN94489.1"/>
    <property type="molecule type" value="Genomic_DNA"/>
</dbReference>
<proteinExistence type="predicted"/>
<protein>
    <submittedName>
        <fullName evidence="1">Uncharacterized protein</fullName>
    </submittedName>
</protein>
<dbReference type="AlphaFoldDB" id="A0A242BGN6"/>
<comment type="caution">
    <text evidence="1">The sequence shown here is derived from an EMBL/GenBank/DDBJ whole genome shotgun (WGS) entry which is preliminary data.</text>
</comment>
<dbReference type="Proteomes" id="UP000194885">
    <property type="component" value="Unassembled WGS sequence"/>
</dbReference>
<accession>A0A242BGN6</accession>
<evidence type="ECO:0000313" key="1">
    <source>
        <dbReference type="EMBL" id="OTN94489.1"/>
    </source>
</evidence>
<gene>
    <name evidence="1" type="ORF">A5810_000732</name>
</gene>
<dbReference type="RefSeq" id="WP_086323052.1">
    <property type="nucleotide sequence ID" value="NZ_NGKW01000002.1"/>
</dbReference>
<evidence type="ECO:0000313" key="2">
    <source>
        <dbReference type="Proteomes" id="UP000194885"/>
    </source>
</evidence>
<reference evidence="1 2" key="1">
    <citation type="submission" date="2017-05" db="EMBL/GenBank/DDBJ databases">
        <title>The Genome Sequence of Enterococcus faecium 7H8_DIV0219.</title>
        <authorList>
            <consortium name="The Broad Institute Genomics Platform"/>
            <consortium name="The Broad Institute Genomic Center for Infectious Diseases"/>
            <person name="Earl A."/>
            <person name="Manson A."/>
            <person name="Schwartman J."/>
            <person name="Gilmore M."/>
            <person name="Abouelleil A."/>
            <person name="Cao P."/>
            <person name="Chapman S."/>
            <person name="Cusick C."/>
            <person name="Shea T."/>
            <person name="Young S."/>
            <person name="Neafsey D."/>
            <person name="Nusbaum C."/>
            <person name="Birren B."/>
        </authorList>
    </citation>
    <scope>NUCLEOTIDE SEQUENCE [LARGE SCALE GENOMIC DNA]</scope>
    <source>
        <strain evidence="1 2">7H8_DIV0219</strain>
    </source>
</reference>
<organism evidence="1 2">
    <name type="scientific">Enterococcus faecium</name>
    <name type="common">Streptococcus faecium</name>
    <dbReference type="NCBI Taxonomy" id="1352"/>
    <lineage>
        <taxon>Bacteria</taxon>
        <taxon>Bacillati</taxon>
        <taxon>Bacillota</taxon>
        <taxon>Bacilli</taxon>
        <taxon>Lactobacillales</taxon>
        <taxon>Enterococcaceae</taxon>
        <taxon>Enterococcus</taxon>
    </lineage>
</organism>